<dbReference type="GO" id="GO:0015074">
    <property type="term" value="P:DNA integration"/>
    <property type="evidence" value="ECO:0007669"/>
    <property type="project" value="InterPro"/>
</dbReference>
<dbReference type="Gene3D" id="3.30.70.270">
    <property type="match status" value="1"/>
</dbReference>
<dbReference type="PANTHER" id="PTHR37984">
    <property type="entry name" value="PROTEIN CBG26694"/>
    <property type="match status" value="1"/>
</dbReference>
<keyword evidence="2" id="KW-0695">RNA-directed DNA polymerase</keyword>
<dbReference type="InterPro" id="IPR036397">
    <property type="entry name" value="RNaseH_sf"/>
</dbReference>
<dbReference type="SUPFAM" id="SSF56672">
    <property type="entry name" value="DNA/RNA polymerases"/>
    <property type="match status" value="1"/>
</dbReference>
<keyword evidence="2" id="KW-0808">Transferase</keyword>
<dbReference type="GO" id="GO:0003676">
    <property type="term" value="F:nucleic acid binding"/>
    <property type="evidence" value="ECO:0007669"/>
    <property type="project" value="InterPro"/>
</dbReference>
<protein>
    <submittedName>
        <fullName evidence="2">Reverse transcriptase domain-containing protein</fullName>
    </submittedName>
</protein>
<dbReference type="InterPro" id="IPR001584">
    <property type="entry name" value="Integrase_cat-core"/>
</dbReference>
<evidence type="ECO:0000259" key="1">
    <source>
        <dbReference type="PROSITE" id="PS50994"/>
    </source>
</evidence>
<dbReference type="PROSITE" id="PS50994">
    <property type="entry name" value="INTEGRASE"/>
    <property type="match status" value="1"/>
</dbReference>
<dbReference type="GO" id="GO:0003964">
    <property type="term" value="F:RNA-directed DNA polymerase activity"/>
    <property type="evidence" value="ECO:0007669"/>
    <property type="project" value="UniProtKB-KW"/>
</dbReference>
<name>A0A6L2NCU6_TANCI</name>
<dbReference type="EMBL" id="BKCJ010008801">
    <property type="protein sequence ID" value="GEU84018.1"/>
    <property type="molecule type" value="Genomic_DNA"/>
</dbReference>
<feature type="domain" description="Integrase catalytic" evidence="1">
    <location>
        <begin position="123"/>
        <end position="290"/>
    </location>
</feature>
<evidence type="ECO:0000313" key="2">
    <source>
        <dbReference type="EMBL" id="GEU84018.1"/>
    </source>
</evidence>
<dbReference type="SUPFAM" id="SSF53098">
    <property type="entry name" value="Ribonuclease H-like"/>
    <property type="match status" value="1"/>
</dbReference>
<dbReference type="Gene3D" id="3.30.420.10">
    <property type="entry name" value="Ribonuclease H-like superfamily/Ribonuclease H"/>
    <property type="match status" value="1"/>
</dbReference>
<proteinExistence type="predicted"/>
<keyword evidence="2" id="KW-0548">Nucleotidyltransferase</keyword>
<comment type="caution">
    <text evidence="2">The sequence shown here is derived from an EMBL/GenBank/DDBJ whole genome shotgun (WGS) entry which is preliminary data.</text>
</comment>
<dbReference type="InterPro" id="IPR043502">
    <property type="entry name" value="DNA/RNA_pol_sf"/>
</dbReference>
<gene>
    <name evidence="2" type="ORF">Tci_055996</name>
</gene>
<organism evidence="2">
    <name type="scientific">Tanacetum cinerariifolium</name>
    <name type="common">Dalmatian daisy</name>
    <name type="synonym">Chrysanthemum cinerariifolium</name>
    <dbReference type="NCBI Taxonomy" id="118510"/>
    <lineage>
        <taxon>Eukaryota</taxon>
        <taxon>Viridiplantae</taxon>
        <taxon>Streptophyta</taxon>
        <taxon>Embryophyta</taxon>
        <taxon>Tracheophyta</taxon>
        <taxon>Spermatophyta</taxon>
        <taxon>Magnoliopsida</taxon>
        <taxon>eudicotyledons</taxon>
        <taxon>Gunneridae</taxon>
        <taxon>Pentapetalae</taxon>
        <taxon>asterids</taxon>
        <taxon>campanulids</taxon>
        <taxon>Asterales</taxon>
        <taxon>Asteraceae</taxon>
        <taxon>Asteroideae</taxon>
        <taxon>Anthemideae</taxon>
        <taxon>Anthemidinae</taxon>
        <taxon>Tanacetum</taxon>
    </lineage>
</organism>
<dbReference type="InterPro" id="IPR050951">
    <property type="entry name" value="Retrovirus_Pol_polyprotein"/>
</dbReference>
<dbReference type="CDD" id="cd01647">
    <property type="entry name" value="RT_LTR"/>
    <property type="match status" value="1"/>
</dbReference>
<dbReference type="InterPro" id="IPR012337">
    <property type="entry name" value="RNaseH-like_sf"/>
</dbReference>
<sequence length="377" mass="44222">MVGVGHDAYTDRFHELTRELNKLTIKNRYPLLMIDDLFNQLQGSQYFFNTDLRSRYRQLRVYEDDIPNNTFRTCYGHFEFTVIPFGLTNAPAFREVQFLRHMINGDGIHVDPNKIEAIKNLKALRTPFEVHSFLGLAGYYHRFIEYFYKIAKPFTVLTQKNRLTKSAHFIPIRATDSIETLTRLYIKEIVLQNGVPMSIISDRDNHFTSRFWQSLQDALGTQLDMSTAYHPEIDGQSERTIQTLKDMLRAYVIDFGKGWEKHLPLVEFSYNNSYHANIKATLFEALYGQKCRSPVCWAEVRDVQLTGREIIHETTKKIVQIRQHLQAARDRKRSYANIRRKPLEFQIRDRVMLKCHLEKVSSDMENKESLKSLTGLA</sequence>
<dbReference type="PANTHER" id="PTHR37984:SF15">
    <property type="entry name" value="INTEGRASE CATALYTIC DOMAIN-CONTAINING PROTEIN"/>
    <property type="match status" value="1"/>
</dbReference>
<accession>A0A6L2NCU6</accession>
<dbReference type="AlphaFoldDB" id="A0A6L2NCU6"/>
<dbReference type="InterPro" id="IPR043128">
    <property type="entry name" value="Rev_trsase/Diguanyl_cyclase"/>
</dbReference>
<reference evidence="2" key="1">
    <citation type="journal article" date="2019" name="Sci. Rep.">
        <title>Draft genome of Tanacetum cinerariifolium, the natural source of mosquito coil.</title>
        <authorList>
            <person name="Yamashiro T."/>
            <person name="Shiraishi A."/>
            <person name="Satake H."/>
            <person name="Nakayama K."/>
        </authorList>
    </citation>
    <scope>NUCLEOTIDE SEQUENCE</scope>
</reference>
<dbReference type="Gene3D" id="3.10.10.10">
    <property type="entry name" value="HIV Type 1 Reverse Transcriptase, subunit A, domain 1"/>
    <property type="match status" value="1"/>
</dbReference>